<evidence type="ECO:0000313" key="9">
    <source>
        <dbReference type="Proteomes" id="UP000228906"/>
    </source>
</evidence>
<protein>
    <recommendedName>
        <fullName evidence="6">Ferredoxin</fullName>
    </recommendedName>
</protein>
<sequence>MQIKIDQTKCIGCGTCVALCPDFFDLGDDNKAILKNSTAPQKDQIEAENSGCAKEAAEVCPAQCITIK</sequence>
<evidence type="ECO:0000259" key="7">
    <source>
        <dbReference type="PROSITE" id="PS51379"/>
    </source>
</evidence>
<dbReference type="PROSITE" id="PS51379">
    <property type="entry name" value="4FE4S_FER_2"/>
    <property type="match status" value="1"/>
</dbReference>
<evidence type="ECO:0000256" key="1">
    <source>
        <dbReference type="ARBA" id="ARBA00022448"/>
    </source>
</evidence>
<evidence type="ECO:0000256" key="2">
    <source>
        <dbReference type="ARBA" id="ARBA00022723"/>
    </source>
</evidence>
<keyword evidence="1 6" id="KW-0813">Transport</keyword>
<dbReference type="GO" id="GO:0005506">
    <property type="term" value="F:iron ion binding"/>
    <property type="evidence" value="ECO:0007669"/>
    <property type="project" value="UniProtKB-UniRule"/>
</dbReference>
<dbReference type="Pfam" id="PF13459">
    <property type="entry name" value="Fer4_15"/>
    <property type="match status" value="1"/>
</dbReference>
<dbReference type="EMBL" id="PFAV01000010">
    <property type="protein sequence ID" value="PIR91758.1"/>
    <property type="molecule type" value="Genomic_DNA"/>
</dbReference>
<dbReference type="InterPro" id="IPR051269">
    <property type="entry name" value="Fe-S_cluster_ET"/>
</dbReference>
<evidence type="ECO:0000256" key="5">
    <source>
        <dbReference type="ARBA" id="ARBA00023014"/>
    </source>
</evidence>
<evidence type="ECO:0000256" key="3">
    <source>
        <dbReference type="ARBA" id="ARBA00022982"/>
    </source>
</evidence>
<dbReference type="PANTHER" id="PTHR36923:SF3">
    <property type="entry name" value="FERREDOXIN"/>
    <property type="match status" value="1"/>
</dbReference>
<dbReference type="GO" id="GO:0009055">
    <property type="term" value="F:electron transfer activity"/>
    <property type="evidence" value="ECO:0007669"/>
    <property type="project" value="UniProtKB-UniRule"/>
</dbReference>
<dbReference type="PRINTS" id="PR00352">
    <property type="entry name" value="3FE4SFRDOXIN"/>
</dbReference>
<dbReference type="PROSITE" id="PS00198">
    <property type="entry name" value="4FE4S_FER_1"/>
    <property type="match status" value="1"/>
</dbReference>
<accession>A0A2H0UY80</accession>
<evidence type="ECO:0000313" key="8">
    <source>
        <dbReference type="EMBL" id="PIR91758.1"/>
    </source>
</evidence>
<reference evidence="9" key="1">
    <citation type="submission" date="2017-09" db="EMBL/GenBank/DDBJ databases">
        <title>Depth-based differentiation of microbial function through sediment-hosted aquifers and enrichment of novel symbionts in the deep terrestrial subsurface.</title>
        <authorList>
            <person name="Probst A.J."/>
            <person name="Ladd B."/>
            <person name="Jarett J.K."/>
            <person name="Geller-Mcgrath D.E."/>
            <person name="Sieber C.M.K."/>
            <person name="Emerson J.B."/>
            <person name="Anantharaman K."/>
            <person name="Thomas B.C."/>
            <person name="Malmstrom R."/>
            <person name="Stieglmeier M."/>
            <person name="Klingl A."/>
            <person name="Woyke T."/>
            <person name="Ryan C.M."/>
            <person name="Banfield J.F."/>
        </authorList>
    </citation>
    <scope>NUCLEOTIDE SEQUENCE [LARGE SCALE GENOMIC DNA]</scope>
</reference>
<dbReference type="Proteomes" id="UP000228906">
    <property type="component" value="Unassembled WGS sequence"/>
</dbReference>
<name>A0A2H0UY80_9BACT</name>
<dbReference type="InterPro" id="IPR001080">
    <property type="entry name" value="3Fe4S_ferredoxin"/>
</dbReference>
<proteinExistence type="predicted"/>
<comment type="caution">
    <text evidence="8">The sequence shown here is derived from an EMBL/GenBank/DDBJ whole genome shotgun (WGS) entry which is preliminary data.</text>
</comment>
<dbReference type="AlphaFoldDB" id="A0A2H0UY80"/>
<keyword evidence="4 6" id="KW-0408">Iron</keyword>
<keyword evidence="5 6" id="KW-0411">Iron-sulfur</keyword>
<dbReference type="PANTHER" id="PTHR36923">
    <property type="entry name" value="FERREDOXIN"/>
    <property type="match status" value="1"/>
</dbReference>
<feature type="domain" description="4Fe-4S ferredoxin-type" evidence="7">
    <location>
        <begin position="1"/>
        <end position="29"/>
    </location>
</feature>
<evidence type="ECO:0000256" key="4">
    <source>
        <dbReference type="ARBA" id="ARBA00023004"/>
    </source>
</evidence>
<organism evidence="8 9">
    <name type="scientific">bacterium (Candidatus Gribaldobacteria) CG10_big_fil_rev_8_21_14_0_10_41_12</name>
    <dbReference type="NCBI Taxonomy" id="2014277"/>
    <lineage>
        <taxon>Bacteria</taxon>
        <taxon>Candidatus Gribaldobacteria</taxon>
    </lineage>
</organism>
<comment type="function">
    <text evidence="6">Ferredoxins are iron-sulfur proteins that transfer electrons in a wide variety of metabolic reactions.</text>
</comment>
<dbReference type="Gene3D" id="3.30.70.20">
    <property type="match status" value="1"/>
</dbReference>
<keyword evidence="3 6" id="KW-0249">Electron transport</keyword>
<dbReference type="GO" id="GO:0051536">
    <property type="term" value="F:iron-sulfur cluster binding"/>
    <property type="evidence" value="ECO:0007669"/>
    <property type="project" value="UniProtKB-KW"/>
</dbReference>
<dbReference type="InterPro" id="IPR017896">
    <property type="entry name" value="4Fe4S_Fe-S-bd"/>
</dbReference>
<evidence type="ECO:0000256" key="6">
    <source>
        <dbReference type="RuleBase" id="RU368020"/>
    </source>
</evidence>
<keyword evidence="2 6" id="KW-0479">Metal-binding</keyword>
<gene>
    <name evidence="8" type="ORF">COU03_00600</name>
</gene>
<dbReference type="InterPro" id="IPR017900">
    <property type="entry name" value="4Fe4S_Fe_S_CS"/>
</dbReference>
<dbReference type="SUPFAM" id="SSF54862">
    <property type="entry name" value="4Fe-4S ferredoxins"/>
    <property type="match status" value="1"/>
</dbReference>